<feature type="signal peptide" evidence="1">
    <location>
        <begin position="1"/>
        <end position="21"/>
    </location>
</feature>
<accession>A0ABY6BPT4</accession>
<dbReference type="Proteomes" id="UP001064632">
    <property type="component" value="Chromosome"/>
</dbReference>
<evidence type="ECO:0000313" key="2">
    <source>
        <dbReference type="EMBL" id="UXI70571.1"/>
    </source>
</evidence>
<organism evidence="2 3">
    <name type="scientific">Tahibacter amnicola</name>
    <dbReference type="NCBI Taxonomy" id="2976241"/>
    <lineage>
        <taxon>Bacteria</taxon>
        <taxon>Pseudomonadati</taxon>
        <taxon>Pseudomonadota</taxon>
        <taxon>Gammaproteobacteria</taxon>
        <taxon>Lysobacterales</taxon>
        <taxon>Rhodanobacteraceae</taxon>
        <taxon>Tahibacter</taxon>
    </lineage>
</organism>
<dbReference type="Gene3D" id="2.60.120.260">
    <property type="entry name" value="Galactose-binding domain-like"/>
    <property type="match status" value="1"/>
</dbReference>
<evidence type="ECO:0000256" key="1">
    <source>
        <dbReference type="SAM" id="SignalP"/>
    </source>
</evidence>
<feature type="chain" id="PRO_5046132936" description="P/Homo B domain-containing protein" evidence="1">
    <location>
        <begin position="22"/>
        <end position="421"/>
    </location>
</feature>
<gene>
    <name evidence="2" type="ORF">N4264_13295</name>
</gene>
<evidence type="ECO:0008006" key="4">
    <source>
        <dbReference type="Google" id="ProtNLM"/>
    </source>
</evidence>
<reference evidence="2" key="1">
    <citation type="submission" date="2022-09" db="EMBL/GenBank/DDBJ databases">
        <title>Tahibacter sp. nov., isolated from a fresh water.</title>
        <authorList>
            <person name="Baek J.H."/>
            <person name="Lee J.K."/>
            <person name="Kim J.M."/>
            <person name="Jeon C.O."/>
        </authorList>
    </citation>
    <scope>NUCLEOTIDE SEQUENCE</scope>
    <source>
        <strain evidence="2">W38</strain>
    </source>
</reference>
<evidence type="ECO:0000313" key="3">
    <source>
        <dbReference type="Proteomes" id="UP001064632"/>
    </source>
</evidence>
<dbReference type="EMBL" id="CP104694">
    <property type="protein sequence ID" value="UXI70571.1"/>
    <property type="molecule type" value="Genomic_DNA"/>
</dbReference>
<dbReference type="RefSeq" id="WP_261697518.1">
    <property type="nucleotide sequence ID" value="NZ_CP104694.1"/>
</dbReference>
<protein>
    <recommendedName>
        <fullName evidence="4">P/Homo B domain-containing protein</fullName>
    </recommendedName>
</protein>
<proteinExistence type="predicted"/>
<name>A0ABY6BPT4_9GAMM</name>
<keyword evidence="1" id="KW-0732">Signal</keyword>
<keyword evidence="3" id="KW-1185">Reference proteome</keyword>
<sequence length="421" mass="43744">MKRISLAVALMVFGAGGATQAQPGTMAMDDPSTPPLVSAEVTSLLDVGADPEVAPAADAFCPLENAQAMTTRFCNATPLLFPAGGPASTYPSDVVVSGLEGVVTDVQLVLRNVSHNNTSQLAMRLEPPNGQVIGILGSGFDTETPPVPAVTNATLTFADSAQIYAVADYDGGNLAWTAPTGTNVYLPRAFAPPALPAPAPTTTVRQMLSSLEGTNGNGTWRLWASQNVASEPQPSGSVAGGWCLDVTTAPASNSCYYTATRVGSINAGDITQQGRITRSGRPSLCTHAKPSAALENANAVRYDRHDFPAISSQPVCLTVTADFTGCTGNQMQLTLYKTYSSATPNTGYLADSGFSTIGTMAFSTRLNANQGFTAVVSEVDFNTGCPMYSLRFETNTCQLPPAGDVIFRNGFQGLGIGTTAD</sequence>